<dbReference type="SFLD" id="SFLDG01129">
    <property type="entry name" value="C1.5:_HAD__Beta-PGM__Phosphata"/>
    <property type="match status" value="1"/>
</dbReference>
<evidence type="ECO:0000313" key="2">
    <source>
        <dbReference type="Proteomes" id="UP000029096"/>
    </source>
</evidence>
<proteinExistence type="predicted"/>
<sequence length="232" mass="25880">MSGCPEEMDMAYNEVMASGPAYDADGKPIENVIFDFGQVLIDLDPEPVLLSGYSKELTDQFFDNDRSGYRDASDVMDEGGTGAEAIEMVREQHGEQWAEMFAYYLEHFDQCPVGQMPGMSELIDDLKGASIGIWGLSNWGFETFRFVKDFPILRQLNDAVVSGYVKMSKPSRDIYEHALRRFAIPANTAVFVDDKAANIEGANEAGIRAVRFKDAQGLRRLLVEQGINIPLD</sequence>
<evidence type="ECO:0000313" key="1">
    <source>
        <dbReference type="EMBL" id="KFI45405.1"/>
    </source>
</evidence>
<dbReference type="EMBL" id="JGYP01000002">
    <property type="protein sequence ID" value="KFI45405.1"/>
    <property type="molecule type" value="Genomic_DNA"/>
</dbReference>
<protein>
    <submittedName>
        <fullName evidence="1">HAD-superfamily hydrolase, subfamily IA, variant 3</fullName>
    </submittedName>
</protein>
<organism evidence="1 2">
    <name type="scientific">Bifidobacterium bohemicum DSM 22767</name>
    <dbReference type="NCBI Taxonomy" id="1437606"/>
    <lineage>
        <taxon>Bacteria</taxon>
        <taxon>Bacillati</taxon>
        <taxon>Actinomycetota</taxon>
        <taxon>Actinomycetes</taxon>
        <taxon>Bifidobacteriales</taxon>
        <taxon>Bifidobacteriaceae</taxon>
        <taxon>Bifidobacterium</taxon>
    </lineage>
</organism>
<keyword evidence="2" id="KW-1185">Reference proteome</keyword>
<dbReference type="RefSeq" id="WP_033521160.1">
    <property type="nucleotide sequence ID" value="NZ_JDUS01000005.1"/>
</dbReference>
<comment type="caution">
    <text evidence="1">The sequence shown here is derived from an EMBL/GenBank/DDBJ whole genome shotgun (WGS) entry which is preliminary data.</text>
</comment>
<reference evidence="1 2" key="1">
    <citation type="submission" date="2014-03" db="EMBL/GenBank/DDBJ databases">
        <title>Genomics of Bifidobacteria.</title>
        <authorList>
            <person name="Ventura M."/>
            <person name="Milani C."/>
            <person name="Lugli G.A."/>
        </authorList>
    </citation>
    <scope>NUCLEOTIDE SEQUENCE [LARGE SCALE GENOMIC DNA]</scope>
    <source>
        <strain evidence="1 2">DSM 22767</strain>
    </source>
</reference>
<gene>
    <name evidence="1" type="ORF">BBOH_1186</name>
</gene>
<dbReference type="STRING" id="1437606.BBOH_1186"/>
<dbReference type="PANTHER" id="PTHR43611:SF3">
    <property type="entry name" value="FLAVIN MONONUCLEOTIDE HYDROLASE 1, CHLOROPLATIC"/>
    <property type="match status" value="1"/>
</dbReference>
<dbReference type="Proteomes" id="UP000029096">
    <property type="component" value="Unassembled WGS sequence"/>
</dbReference>
<keyword evidence="1" id="KW-0378">Hydrolase</keyword>
<dbReference type="GO" id="GO:0016787">
    <property type="term" value="F:hydrolase activity"/>
    <property type="evidence" value="ECO:0007669"/>
    <property type="project" value="UniProtKB-KW"/>
</dbReference>
<dbReference type="InterPro" id="IPR023214">
    <property type="entry name" value="HAD_sf"/>
</dbReference>
<dbReference type="InterPro" id="IPR006439">
    <property type="entry name" value="HAD-SF_hydro_IA"/>
</dbReference>
<dbReference type="SUPFAM" id="SSF56784">
    <property type="entry name" value="HAD-like"/>
    <property type="match status" value="1"/>
</dbReference>
<dbReference type="SFLD" id="SFLDS00003">
    <property type="entry name" value="Haloacid_Dehalogenase"/>
    <property type="match status" value="1"/>
</dbReference>
<dbReference type="OrthoDB" id="9797415at2"/>
<dbReference type="CDD" id="cd02603">
    <property type="entry name" value="HAD_sEH-N_like"/>
    <property type="match status" value="1"/>
</dbReference>
<dbReference type="NCBIfam" id="TIGR01509">
    <property type="entry name" value="HAD-SF-IA-v3"/>
    <property type="match status" value="1"/>
</dbReference>
<dbReference type="InterPro" id="IPR036412">
    <property type="entry name" value="HAD-like_sf"/>
</dbReference>
<dbReference type="InterPro" id="IPR041492">
    <property type="entry name" value="HAD_2"/>
</dbReference>
<dbReference type="Gene3D" id="3.40.50.1000">
    <property type="entry name" value="HAD superfamily/HAD-like"/>
    <property type="match status" value="1"/>
</dbReference>
<dbReference type="eggNOG" id="COG1011">
    <property type="taxonomic scope" value="Bacteria"/>
</dbReference>
<accession>A0A086ZFV5</accession>
<dbReference type="Pfam" id="PF13419">
    <property type="entry name" value="HAD_2"/>
    <property type="match status" value="1"/>
</dbReference>
<dbReference type="PANTHER" id="PTHR43611">
    <property type="entry name" value="ALPHA-D-GLUCOSE 1-PHOSPHATE PHOSPHATASE"/>
    <property type="match status" value="1"/>
</dbReference>
<name>A0A086ZFV5_9BIFI</name>
<dbReference type="AlphaFoldDB" id="A0A086ZFV5"/>